<evidence type="ECO:0000256" key="5">
    <source>
        <dbReference type="ARBA" id="ARBA00022833"/>
    </source>
</evidence>
<dbReference type="EMBL" id="GFBG01000042">
    <property type="protein sequence ID" value="JAW07125.1"/>
    <property type="molecule type" value="Transcribed_RNA"/>
</dbReference>
<dbReference type="PROSITE" id="PS50215">
    <property type="entry name" value="ADAM_MEPRO"/>
    <property type="match status" value="1"/>
</dbReference>
<evidence type="ECO:0000313" key="12">
    <source>
        <dbReference type="EMBL" id="JAW07125.1"/>
    </source>
</evidence>
<comment type="caution">
    <text evidence="9">Lacks conserved residue(s) required for the propagation of feature annotation.</text>
</comment>
<evidence type="ECO:0000256" key="1">
    <source>
        <dbReference type="ARBA" id="ARBA00006629"/>
    </source>
</evidence>
<evidence type="ECO:0000256" key="4">
    <source>
        <dbReference type="ARBA" id="ARBA00022801"/>
    </source>
</evidence>
<keyword evidence="10" id="KW-0732">Signal</keyword>
<keyword evidence="8" id="KW-0325">Glycoprotein</keyword>
<dbReference type="GO" id="GO:0004222">
    <property type="term" value="F:metalloendopeptidase activity"/>
    <property type="evidence" value="ECO:0007669"/>
    <property type="project" value="InterPro"/>
</dbReference>
<keyword evidence="6 12" id="KW-0482">Metalloprotease</keyword>
<evidence type="ECO:0000256" key="10">
    <source>
        <dbReference type="SAM" id="SignalP"/>
    </source>
</evidence>
<dbReference type="InterPro" id="IPR001590">
    <property type="entry name" value="Peptidase_M12B"/>
</dbReference>
<dbReference type="Gene3D" id="3.40.1620.60">
    <property type="match status" value="1"/>
</dbReference>
<reference evidence="12" key="1">
    <citation type="submission" date="2016-10" db="EMBL/GenBank/DDBJ databases">
        <title>Venom proteomic and venom gland transcriptomic analyses of the scorpion Megacormus gertschi Diaz-Najera, 1966 (Scorpiones: Euscorpiidae: Megacorminae).</title>
        <authorList>
            <person name="Santibanez-Lopez C.E."/>
            <person name="Cid-Uribe J.I."/>
            <person name="Zamudio F.Z."/>
            <person name="Batista C.V."/>
            <person name="Ortiz E."/>
            <person name="Possani L.D."/>
        </authorList>
    </citation>
    <scope>NUCLEOTIDE SEQUENCE</scope>
    <source>
        <tissue evidence="12">Venom gland</tissue>
    </source>
</reference>
<dbReference type="Pfam" id="PF01421">
    <property type="entry name" value="Reprolysin"/>
    <property type="match status" value="1"/>
</dbReference>
<keyword evidence="7" id="KW-1015">Disulfide bond</keyword>
<evidence type="ECO:0000256" key="7">
    <source>
        <dbReference type="ARBA" id="ARBA00023157"/>
    </source>
</evidence>
<dbReference type="PANTHER" id="PTHR11905:SF247">
    <property type="entry name" value="PEPTIDASE M12B DOMAIN-CONTAINING PROTEIN"/>
    <property type="match status" value="1"/>
</dbReference>
<keyword evidence="3 9" id="KW-0479">Metal-binding</keyword>
<feature type="domain" description="Peptidase M12B" evidence="11">
    <location>
        <begin position="208"/>
        <end position="418"/>
    </location>
</feature>
<name>A0A224X8E6_9SCOR</name>
<organism evidence="12">
    <name type="scientific">Megacormus gertschi</name>
    <dbReference type="NCBI Taxonomy" id="1843536"/>
    <lineage>
        <taxon>Eukaryota</taxon>
        <taxon>Metazoa</taxon>
        <taxon>Ecdysozoa</taxon>
        <taxon>Arthropoda</taxon>
        <taxon>Chelicerata</taxon>
        <taxon>Arachnida</taxon>
        <taxon>Scorpiones</taxon>
        <taxon>Iurida</taxon>
        <taxon>Chactoidea</taxon>
        <taxon>Euscorpiidae</taxon>
        <taxon>Megacorminae</taxon>
        <taxon>Megacormini</taxon>
        <taxon>Megacormus</taxon>
    </lineage>
</organism>
<feature type="signal peptide" evidence="10">
    <location>
        <begin position="1"/>
        <end position="25"/>
    </location>
</feature>
<accession>A0A224X8E6</accession>
<proteinExistence type="inferred from homology"/>
<evidence type="ECO:0000256" key="6">
    <source>
        <dbReference type="ARBA" id="ARBA00023049"/>
    </source>
</evidence>
<evidence type="ECO:0000256" key="9">
    <source>
        <dbReference type="PROSITE-ProRule" id="PRU00276"/>
    </source>
</evidence>
<evidence type="ECO:0000256" key="2">
    <source>
        <dbReference type="ARBA" id="ARBA00022670"/>
    </source>
</evidence>
<feature type="binding site" evidence="9">
    <location>
        <position position="363"/>
    </location>
    <ligand>
        <name>Zn(2+)</name>
        <dbReference type="ChEBI" id="CHEBI:29105"/>
        <note>catalytic</note>
    </ligand>
</feature>
<feature type="binding site" evidence="9">
    <location>
        <position position="359"/>
    </location>
    <ligand>
        <name>Zn(2+)</name>
        <dbReference type="ChEBI" id="CHEBI:29105"/>
        <note>catalytic</note>
    </ligand>
</feature>
<dbReference type="Gene3D" id="3.40.390.10">
    <property type="entry name" value="Collagenase (Catalytic Domain)"/>
    <property type="match status" value="1"/>
</dbReference>
<evidence type="ECO:0000256" key="8">
    <source>
        <dbReference type="ARBA" id="ARBA00023180"/>
    </source>
</evidence>
<feature type="active site" evidence="9">
    <location>
        <position position="360"/>
    </location>
</feature>
<comment type="similarity">
    <text evidence="1">Belongs to the venom metalloproteinase (M12B) family.</text>
</comment>
<dbReference type="SUPFAM" id="SSF55486">
    <property type="entry name" value="Metalloproteases ('zincins'), catalytic domain"/>
    <property type="match status" value="1"/>
</dbReference>
<dbReference type="PANTHER" id="PTHR11905">
    <property type="entry name" value="ADAM A DISINTEGRIN AND METALLOPROTEASE DOMAIN"/>
    <property type="match status" value="1"/>
</dbReference>
<keyword evidence="2 12" id="KW-0645">Protease</keyword>
<dbReference type="AlphaFoldDB" id="A0A224X8E6"/>
<keyword evidence="4" id="KW-0378">Hydrolase</keyword>
<sequence length="548" mass="62253">MRWCELTLVISVVFVQCMVWTESRAVTSDAPVGKEEIVFPRVYHMSRKKRDLKTSSDDSKLVIIKAENATYYLELYPNKNLISGDLDAYDHANPCLFQGKILSHTGGIAAISTCEGGGVMRGLLITPEKSLILQPVSSVFYSPHHELPPIERDSIAHVLFRAEGRSEEFCGTDHLGNRTHFYPHLIPEDENEISEASYRVKRSERNAYTIEAAVFVDKHLYRSYAKHSPSKTQSYATQMVYTIMNQVQLIYKYRSMRTNVNIAIVKLEFLQNNRDAPQSSDGNIDRYLDEFCTWQGKRSDRNWDHAILLTGLDLYKEQGNAQKNHKVLGLAWVNGMCRPKYSCTLNEGTNFEAGFVISHEMGHSLSMLHDGTGNSCDADKYIMSPKTGPGKTNWSPCSNKYIEEFIKSGYARCLENSGKPVSSDLDFRKSSSLPGQKFTVNEQCQLALGTDYKVYLKSSPPYNNVCRELWCVKGMWATSAHPALEGSNCGRGKKCIEGECSVKWRKSKQESTHASNTVRSAILLQQLWERMSRMTTQYLRILSLRYYM</sequence>
<dbReference type="InterPro" id="IPR041645">
    <property type="entry name" value="ADAMTS_CR_2"/>
</dbReference>
<dbReference type="Pfam" id="PF17771">
    <property type="entry name" value="ADAMTS_CR_2"/>
    <property type="match status" value="1"/>
</dbReference>
<evidence type="ECO:0000256" key="3">
    <source>
        <dbReference type="ARBA" id="ARBA00022723"/>
    </source>
</evidence>
<dbReference type="GO" id="GO:0006508">
    <property type="term" value="P:proteolysis"/>
    <property type="evidence" value="ECO:0007669"/>
    <property type="project" value="UniProtKB-KW"/>
</dbReference>
<dbReference type="GO" id="GO:0046872">
    <property type="term" value="F:metal ion binding"/>
    <property type="evidence" value="ECO:0007669"/>
    <property type="project" value="UniProtKB-KW"/>
</dbReference>
<feature type="chain" id="PRO_5012894916" evidence="10">
    <location>
        <begin position="26"/>
        <end position="548"/>
    </location>
</feature>
<evidence type="ECO:0000259" key="11">
    <source>
        <dbReference type="PROSITE" id="PS50215"/>
    </source>
</evidence>
<protein>
    <submittedName>
        <fullName evidence="12">Putative metalloprotease</fullName>
    </submittedName>
</protein>
<feature type="binding site" evidence="9">
    <location>
        <position position="369"/>
    </location>
    <ligand>
        <name>Zn(2+)</name>
        <dbReference type="ChEBI" id="CHEBI:29105"/>
        <note>catalytic</note>
    </ligand>
</feature>
<keyword evidence="5 9" id="KW-0862">Zinc</keyword>
<dbReference type="InterPro" id="IPR024079">
    <property type="entry name" value="MetalloPept_cat_dom_sf"/>
</dbReference>